<dbReference type="Proteomes" id="UP001620626">
    <property type="component" value="Unassembled WGS sequence"/>
</dbReference>
<evidence type="ECO:0000313" key="3">
    <source>
        <dbReference type="Proteomes" id="UP001620626"/>
    </source>
</evidence>
<dbReference type="SUPFAM" id="SSF54236">
    <property type="entry name" value="Ubiquitin-like"/>
    <property type="match status" value="1"/>
</dbReference>
<dbReference type="Gene3D" id="3.10.20.90">
    <property type="entry name" value="Phosphatidylinositol 3-kinase Catalytic Subunit, Chain A, domain 1"/>
    <property type="match status" value="1"/>
</dbReference>
<organism evidence="2 3">
    <name type="scientific">Heterodera trifolii</name>
    <dbReference type="NCBI Taxonomy" id="157864"/>
    <lineage>
        <taxon>Eukaryota</taxon>
        <taxon>Metazoa</taxon>
        <taxon>Ecdysozoa</taxon>
        <taxon>Nematoda</taxon>
        <taxon>Chromadorea</taxon>
        <taxon>Rhabditida</taxon>
        <taxon>Tylenchina</taxon>
        <taxon>Tylenchomorpha</taxon>
        <taxon>Tylenchoidea</taxon>
        <taxon>Heteroderidae</taxon>
        <taxon>Heteroderinae</taxon>
        <taxon>Heterodera</taxon>
    </lineage>
</organism>
<dbReference type="AlphaFoldDB" id="A0ABD2JLH0"/>
<dbReference type="SMART" id="SM00213">
    <property type="entry name" value="UBQ"/>
    <property type="match status" value="1"/>
</dbReference>
<sequence length="189" mass="21524">MLVLLMMRSSIADDKYQIDLFVDRNGNGKPIKLTVLVKAEDTVVDLKVKIAQMINTEPERQMLRHKSKISPPLEDSKTMKDYGIEKDSVLHLTFDEYKIFVRFNEEKYPIWVKKNDNVDTLEEKDDLNDQQASEVIWSPIGGQLVAMPADGDELAPVAGRCICWAGGKKNTNFCRFSQTLTADHLPFCD</sequence>
<dbReference type="EMBL" id="JBICBT010000942">
    <property type="protein sequence ID" value="KAL3091407.1"/>
    <property type="molecule type" value="Genomic_DNA"/>
</dbReference>
<name>A0ABD2JLH0_9BILA</name>
<gene>
    <name evidence="2" type="ORF">niasHT_025169</name>
</gene>
<dbReference type="PROSITE" id="PS50053">
    <property type="entry name" value="UBIQUITIN_2"/>
    <property type="match status" value="1"/>
</dbReference>
<protein>
    <recommendedName>
        <fullName evidence="1">Ubiquitin-like domain-containing protein</fullName>
    </recommendedName>
</protein>
<comment type="caution">
    <text evidence="2">The sequence shown here is derived from an EMBL/GenBank/DDBJ whole genome shotgun (WGS) entry which is preliminary data.</text>
</comment>
<keyword evidence="3" id="KW-1185">Reference proteome</keyword>
<accession>A0ABD2JLH0</accession>
<dbReference type="CDD" id="cd17039">
    <property type="entry name" value="Ubl_ubiquitin_like"/>
    <property type="match status" value="1"/>
</dbReference>
<dbReference type="InterPro" id="IPR029071">
    <property type="entry name" value="Ubiquitin-like_domsf"/>
</dbReference>
<dbReference type="InterPro" id="IPR000626">
    <property type="entry name" value="Ubiquitin-like_dom"/>
</dbReference>
<dbReference type="Pfam" id="PF00240">
    <property type="entry name" value="ubiquitin"/>
    <property type="match status" value="1"/>
</dbReference>
<evidence type="ECO:0000259" key="1">
    <source>
        <dbReference type="PROSITE" id="PS50053"/>
    </source>
</evidence>
<evidence type="ECO:0000313" key="2">
    <source>
        <dbReference type="EMBL" id="KAL3091407.1"/>
    </source>
</evidence>
<feature type="domain" description="Ubiquitin-like" evidence="1">
    <location>
        <begin position="18"/>
        <end position="92"/>
    </location>
</feature>
<reference evidence="2 3" key="1">
    <citation type="submission" date="2024-10" db="EMBL/GenBank/DDBJ databases">
        <authorList>
            <person name="Kim D."/>
        </authorList>
    </citation>
    <scope>NUCLEOTIDE SEQUENCE [LARGE SCALE GENOMIC DNA]</scope>
    <source>
        <strain evidence="2">BH-2024</strain>
    </source>
</reference>
<proteinExistence type="predicted"/>